<dbReference type="InterPro" id="IPR036271">
    <property type="entry name" value="Tet_transcr_reg_TetR-rel_C_sf"/>
</dbReference>
<dbReference type="Gene3D" id="1.10.357.10">
    <property type="entry name" value="Tetracycline Repressor, domain 2"/>
    <property type="match status" value="1"/>
</dbReference>
<keyword evidence="3" id="KW-0804">Transcription</keyword>
<dbReference type="InterPro" id="IPR001647">
    <property type="entry name" value="HTH_TetR"/>
</dbReference>
<dbReference type="SUPFAM" id="SSF48498">
    <property type="entry name" value="Tetracyclin repressor-like, C-terminal domain"/>
    <property type="match status" value="1"/>
</dbReference>
<accession>A0A7Y7X9B3</accession>
<sequence>MRVSRVEAAQSRERIIESAANQFRQHGFDGIGLAELMKSAGMTHGAFYGHFESKEALMAIAAERAMNNSVDAWQELAKTSEKDAFHTVVSSYLSPAHRDKPGAGCTLAALGAESARHSSPVRVAFTKGVRAAVKLLISLVPGESERAQRERALVTYASMVGALVLARAVDDDELSEEILRSVLVSIAPNKA</sequence>
<proteinExistence type="predicted"/>
<evidence type="ECO:0000313" key="6">
    <source>
        <dbReference type="EMBL" id="NWB95684.1"/>
    </source>
</evidence>
<keyword evidence="2 4" id="KW-0238">DNA-binding</keyword>
<dbReference type="InterPro" id="IPR009057">
    <property type="entry name" value="Homeodomain-like_sf"/>
</dbReference>
<evidence type="ECO:0000256" key="4">
    <source>
        <dbReference type="PROSITE-ProRule" id="PRU00335"/>
    </source>
</evidence>
<evidence type="ECO:0000256" key="1">
    <source>
        <dbReference type="ARBA" id="ARBA00023015"/>
    </source>
</evidence>
<evidence type="ECO:0000256" key="2">
    <source>
        <dbReference type="ARBA" id="ARBA00023125"/>
    </source>
</evidence>
<dbReference type="SUPFAM" id="SSF46689">
    <property type="entry name" value="Homeodomain-like"/>
    <property type="match status" value="1"/>
</dbReference>
<name>A0A7Y7X9B3_9PSED</name>
<gene>
    <name evidence="6" type="ORF">HX882_07255</name>
</gene>
<dbReference type="PROSITE" id="PS50977">
    <property type="entry name" value="HTH_TETR_2"/>
    <property type="match status" value="1"/>
</dbReference>
<dbReference type="GO" id="GO:0003677">
    <property type="term" value="F:DNA binding"/>
    <property type="evidence" value="ECO:0007669"/>
    <property type="project" value="UniProtKB-UniRule"/>
</dbReference>
<protein>
    <submittedName>
        <fullName evidence="6">TetR/AcrR family transcriptional regulator</fullName>
    </submittedName>
</protein>
<organism evidence="6 7">
    <name type="scientific">Pseudomonas gingeri</name>
    <dbReference type="NCBI Taxonomy" id="117681"/>
    <lineage>
        <taxon>Bacteria</taxon>
        <taxon>Pseudomonadati</taxon>
        <taxon>Pseudomonadota</taxon>
        <taxon>Gammaproteobacteria</taxon>
        <taxon>Pseudomonadales</taxon>
        <taxon>Pseudomonadaceae</taxon>
        <taxon>Pseudomonas</taxon>
    </lineage>
</organism>
<dbReference type="EMBL" id="JACAQB010000004">
    <property type="protein sequence ID" value="NWB95684.1"/>
    <property type="molecule type" value="Genomic_DNA"/>
</dbReference>
<dbReference type="Gene3D" id="1.10.10.60">
    <property type="entry name" value="Homeodomain-like"/>
    <property type="match status" value="1"/>
</dbReference>
<dbReference type="PANTHER" id="PTHR47506">
    <property type="entry name" value="TRANSCRIPTIONAL REGULATORY PROTEIN"/>
    <property type="match status" value="1"/>
</dbReference>
<dbReference type="PRINTS" id="PR00455">
    <property type="entry name" value="HTHTETR"/>
</dbReference>
<dbReference type="RefSeq" id="WP_177100888.1">
    <property type="nucleotide sequence ID" value="NZ_JACAOS010000021.1"/>
</dbReference>
<evidence type="ECO:0000259" key="5">
    <source>
        <dbReference type="PROSITE" id="PS50977"/>
    </source>
</evidence>
<dbReference type="Pfam" id="PF00440">
    <property type="entry name" value="TetR_N"/>
    <property type="match status" value="1"/>
</dbReference>
<evidence type="ECO:0000313" key="7">
    <source>
        <dbReference type="Proteomes" id="UP000539985"/>
    </source>
</evidence>
<evidence type="ECO:0000256" key="3">
    <source>
        <dbReference type="ARBA" id="ARBA00023163"/>
    </source>
</evidence>
<dbReference type="PANTHER" id="PTHR47506:SF7">
    <property type="entry name" value="TRANSCRIPTIONAL REGULATORY PROTEIN"/>
    <property type="match status" value="1"/>
</dbReference>
<feature type="domain" description="HTH tetR-type" evidence="5">
    <location>
        <begin position="9"/>
        <end position="69"/>
    </location>
</feature>
<comment type="caution">
    <text evidence="6">The sequence shown here is derived from an EMBL/GenBank/DDBJ whole genome shotgun (WGS) entry which is preliminary data.</text>
</comment>
<dbReference type="AlphaFoldDB" id="A0A7Y7X9B3"/>
<keyword evidence="1" id="KW-0805">Transcription regulation</keyword>
<feature type="DNA-binding region" description="H-T-H motif" evidence="4">
    <location>
        <begin position="32"/>
        <end position="51"/>
    </location>
</feature>
<reference evidence="6 7" key="1">
    <citation type="submission" date="2020-04" db="EMBL/GenBank/DDBJ databases">
        <title>Molecular characterization of pseudomonads from Agaricus bisporus reveal novel blotch 2 pathogens in Western Europe.</title>
        <authorList>
            <person name="Taparia T."/>
            <person name="Krijger M."/>
            <person name="Haynes E."/>
            <person name="Elpinstone J.G."/>
            <person name="Noble R."/>
            <person name="Van Der Wolf J."/>
        </authorList>
    </citation>
    <scope>NUCLEOTIDE SEQUENCE [LARGE SCALE GENOMIC DNA]</scope>
    <source>
        <strain evidence="6 7">H7001</strain>
    </source>
</reference>
<dbReference type="Proteomes" id="UP000539985">
    <property type="component" value="Unassembled WGS sequence"/>
</dbReference>